<evidence type="ECO:0000313" key="1">
    <source>
        <dbReference type="EMBL" id="GHO58196.1"/>
    </source>
</evidence>
<comment type="caution">
    <text evidence="1">The sequence shown here is derived from an EMBL/GenBank/DDBJ whole genome shotgun (WGS) entry which is preliminary data.</text>
</comment>
<dbReference type="RefSeq" id="WP_201374445.1">
    <property type="nucleotide sequence ID" value="NZ_BNJG01000002.1"/>
</dbReference>
<dbReference type="Proteomes" id="UP000654345">
    <property type="component" value="Unassembled WGS sequence"/>
</dbReference>
<sequence length="125" mass="14579">MVLKNEDLRSVNSIDPGKPWQNYAETLFSIQKRLADHAFSNARNWAEIQQAHQTWWNNYNKEITEVKSACRLETHFRSPQMDLWQLSDTEWLLALRRPEPSPRKKVSKITAFAQQLPLPLFGATG</sequence>
<reference evidence="1 2" key="1">
    <citation type="journal article" date="2021" name="Int. J. Syst. Evol. Microbiol.">
        <title>Reticulibacter mediterranei gen. nov., sp. nov., within the new family Reticulibacteraceae fam. nov., and Ktedonospora formicarum gen. nov., sp. nov., Ktedonobacter robiniae sp. nov., Dictyobacter formicarum sp. nov. and Dictyobacter arantiisoli sp. nov., belonging to the class Ktedonobacteria.</title>
        <authorList>
            <person name="Yabe S."/>
            <person name="Zheng Y."/>
            <person name="Wang C.M."/>
            <person name="Sakai Y."/>
            <person name="Abe K."/>
            <person name="Yokota A."/>
            <person name="Donadio S."/>
            <person name="Cavaletti L."/>
            <person name="Monciardini P."/>
        </authorList>
    </citation>
    <scope>NUCLEOTIDE SEQUENCE [LARGE SCALE GENOMIC DNA]</scope>
    <source>
        <strain evidence="1 2">SOSP1-30</strain>
    </source>
</reference>
<dbReference type="EMBL" id="BNJG01000002">
    <property type="protein sequence ID" value="GHO58196.1"/>
    <property type="molecule type" value="Genomic_DNA"/>
</dbReference>
<accession>A0ABQ3UZ82</accession>
<proteinExistence type="predicted"/>
<keyword evidence="2" id="KW-1185">Reference proteome</keyword>
<gene>
    <name evidence="1" type="ORF">KSB_66710</name>
</gene>
<name>A0ABQ3UZ82_9CHLR</name>
<organism evidence="1 2">
    <name type="scientific">Ktedonobacter robiniae</name>
    <dbReference type="NCBI Taxonomy" id="2778365"/>
    <lineage>
        <taxon>Bacteria</taxon>
        <taxon>Bacillati</taxon>
        <taxon>Chloroflexota</taxon>
        <taxon>Ktedonobacteria</taxon>
        <taxon>Ktedonobacterales</taxon>
        <taxon>Ktedonobacteraceae</taxon>
        <taxon>Ktedonobacter</taxon>
    </lineage>
</organism>
<evidence type="ECO:0008006" key="3">
    <source>
        <dbReference type="Google" id="ProtNLM"/>
    </source>
</evidence>
<protein>
    <recommendedName>
        <fullName evidence="3">Transposase</fullName>
    </recommendedName>
</protein>
<evidence type="ECO:0000313" key="2">
    <source>
        <dbReference type="Proteomes" id="UP000654345"/>
    </source>
</evidence>